<feature type="transmembrane region" description="Helical" evidence="1">
    <location>
        <begin position="397"/>
        <end position="416"/>
    </location>
</feature>
<dbReference type="InterPro" id="IPR050250">
    <property type="entry name" value="Macrolide_Exporter_MacB"/>
</dbReference>
<dbReference type="GO" id="GO:0005886">
    <property type="term" value="C:plasma membrane"/>
    <property type="evidence" value="ECO:0007669"/>
    <property type="project" value="TreeGrafter"/>
</dbReference>
<accession>A0A7T0PF08</accession>
<keyword evidence="3" id="KW-1185">Reference proteome</keyword>
<dbReference type="AlphaFoldDB" id="A0A7T0PF08"/>
<feature type="transmembrane region" description="Helical" evidence="1">
    <location>
        <begin position="310"/>
        <end position="340"/>
    </location>
</feature>
<reference evidence="2 3" key="1">
    <citation type="submission" date="2020-11" db="EMBL/GenBank/DDBJ databases">
        <title>Corynebacterium sp. MC1420.</title>
        <authorList>
            <person name="Zhou J."/>
        </authorList>
    </citation>
    <scope>NUCLEOTIDE SEQUENCE [LARGE SCALE GENOMIC DNA]</scope>
    <source>
        <strain evidence="2 3">MC1420</strain>
    </source>
</reference>
<gene>
    <name evidence="2" type="ORF">G7Y29_03065</name>
</gene>
<keyword evidence="1" id="KW-1133">Transmembrane helix</keyword>
<dbReference type="RefSeq" id="WP_165001929.1">
    <property type="nucleotide sequence ID" value="NZ_CP064955.1"/>
</dbReference>
<feature type="transmembrane region" description="Helical" evidence="1">
    <location>
        <begin position="352"/>
        <end position="376"/>
    </location>
</feature>
<organism evidence="2 3">
    <name type="scientific">Corynebacterium qintianiae</name>
    <dbReference type="NCBI Taxonomy" id="2709392"/>
    <lineage>
        <taxon>Bacteria</taxon>
        <taxon>Bacillati</taxon>
        <taxon>Actinomycetota</taxon>
        <taxon>Actinomycetes</taxon>
        <taxon>Mycobacteriales</taxon>
        <taxon>Corynebacteriaceae</taxon>
        <taxon>Corynebacterium</taxon>
    </lineage>
</organism>
<dbReference type="PANTHER" id="PTHR30572:SF4">
    <property type="entry name" value="ABC TRANSPORTER PERMEASE YTRF"/>
    <property type="match status" value="1"/>
</dbReference>
<dbReference type="KEGG" id="cqn:G7Y29_03065"/>
<protein>
    <submittedName>
        <fullName evidence="2">ABC transporter permease</fullName>
    </submittedName>
</protein>
<evidence type="ECO:0000313" key="2">
    <source>
        <dbReference type="EMBL" id="QPK83791.1"/>
    </source>
</evidence>
<feature type="transmembrane region" description="Helical" evidence="1">
    <location>
        <begin position="262"/>
        <end position="289"/>
    </location>
</feature>
<feature type="transmembrane region" description="Helical" evidence="1">
    <location>
        <begin position="436"/>
        <end position="460"/>
    </location>
</feature>
<dbReference type="EMBL" id="CP064955">
    <property type="protein sequence ID" value="QPK83791.1"/>
    <property type="molecule type" value="Genomic_DNA"/>
</dbReference>
<sequence>MSALVAAARPVIRDFANTKLRILAAVMLIALPVGFAAFAIVRDASASHATVRTSMGNSVTLGGERCEQSINGYESDCSGTPRELAAADAVNAEMPDGLRAELSTRENVVLTSGSGGTSSMVSVVPPSLIAQGIPVPGAGEIVVSRTTADILDLSVGDPVFLRWNGVTADLTVKAVSPGWSDYVTPDVWGESFNPSQLSSVSWQIVGDRPVTWDDVIALNEHGYVVSSEDVMNNPPSPDRVYEQFRDGSTGPSATAAHHLSDALLTIVVLGIPGILILLFISPVFTLALNRHTRMFSLMAAQGASPRHIRLAVLASGGLLGLAGSTIGAVAGTVASIIAWLVQFPGWDLMPSWPSLALAWAFGIAGSAALAGIPAIMASRTAIPAGIKGGASDRMLRWRWWMLIGPVLLVLTAGAWVTVEALHYFGRDTQFEWQSTLVLTGLIGLIASSPAVLFGTARAASRGSLAVRLAGRGMLRRSLHSLPALAALLVISCLFTTFHVGVHASSETQLAAERLVNTSRFVGVTPVDPAHAPAESVAAAEAAADSLHKAFGGAQPVELRGVPYSWDSKPGDVETLELAGYPRCAADSVSDYRRPSMDDFHNTDGTSAAIDPQAADDCHSLMMRYLSDTGTPASQAGLAIVQGPEDLGIWEMSRDTREEAKNTLARGGILVPRGMGLDGTDTDAEVIVTRTSDGKESRAVTAFAALDPRAGQTMVLSREAAEALDVPVHLLAYLVPVPDDVSQAEVRRITERVGDDMDAAGEHVNISFSSLWTGVPRWMPAGAMTLIASMILLMIIALAAVGVRRDSVALQSVGATPSLTARIAAAQMVLLSGAGLGAGLITGHLAAWVIASESLYDINGNLLRIGSQQFIRPGWELILAALAVTCAAGLVSWVAHRGEPDDLTQRRG</sequence>
<evidence type="ECO:0000313" key="3">
    <source>
        <dbReference type="Proteomes" id="UP000594586"/>
    </source>
</evidence>
<name>A0A7T0PF08_9CORY</name>
<proteinExistence type="predicted"/>
<dbReference type="GO" id="GO:0022857">
    <property type="term" value="F:transmembrane transporter activity"/>
    <property type="evidence" value="ECO:0007669"/>
    <property type="project" value="TreeGrafter"/>
</dbReference>
<dbReference type="PANTHER" id="PTHR30572">
    <property type="entry name" value="MEMBRANE COMPONENT OF TRANSPORTER-RELATED"/>
    <property type="match status" value="1"/>
</dbReference>
<feature type="transmembrane region" description="Helical" evidence="1">
    <location>
        <begin position="876"/>
        <end position="895"/>
    </location>
</feature>
<feature type="transmembrane region" description="Helical" evidence="1">
    <location>
        <begin position="481"/>
        <end position="501"/>
    </location>
</feature>
<feature type="transmembrane region" description="Helical" evidence="1">
    <location>
        <begin position="823"/>
        <end position="850"/>
    </location>
</feature>
<feature type="transmembrane region" description="Helical" evidence="1">
    <location>
        <begin position="20"/>
        <end position="41"/>
    </location>
</feature>
<evidence type="ECO:0000256" key="1">
    <source>
        <dbReference type="SAM" id="Phobius"/>
    </source>
</evidence>
<keyword evidence="1" id="KW-0812">Transmembrane</keyword>
<dbReference type="Proteomes" id="UP000594586">
    <property type="component" value="Chromosome"/>
</dbReference>
<feature type="transmembrane region" description="Helical" evidence="1">
    <location>
        <begin position="777"/>
        <end position="802"/>
    </location>
</feature>
<keyword evidence="1" id="KW-0472">Membrane</keyword>